<evidence type="ECO:0000256" key="1">
    <source>
        <dbReference type="PROSITE-ProRule" id="PRU00339"/>
    </source>
</evidence>
<dbReference type="EMBL" id="BQKB01000010">
    <property type="protein sequence ID" value="GJM52277.1"/>
    <property type="molecule type" value="Genomic_DNA"/>
</dbReference>
<feature type="repeat" description="TPR" evidence="1">
    <location>
        <begin position="56"/>
        <end position="89"/>
    </location>
</feature>
<sequence length="178" mass="20465">MSCTKKGFSAKEIQKQLGLKRYEPVWAMVHKLRKAMGNRDKRYTLEELDEITLEKIDELAESGNAFFDDEKYHEAISQWQKSLALVPEPQLHYAQSQWFFASIGDAFFALKDYLKALQNFEKAKGNIIKIATTIRLFVCGWGNVIWSRAIHKTPKNFCSVPVCLKVRNFLPKTTSGTV</sequence>
<dbReference type="PROSITE" id="PS50005">
    <property type="entry name" value="TPR"/>
    <property type="match status" value="1"/>
</dbReference>
<dbReference type="InterPro" id="IPR011990">
    <property type="entry name" value="TPR-like_helical_dom_sf"/>
</dbReference>
<dbReference type="InterPro" id="IPR019734">
    <property type="entry name" value="TPR_rpt"/>
</dbReference>
<dbReference type="Proteomes" id="UP001208692">
    <property type="component" value="Unassembled WGS sequence"/>
</dbReference>
<keyword evidence="3" id="KW-1185">Reference proteome</keyword>
<accession>A0ABQ4VLY1</accession>
<gene>
    <name evidence="2" type="ORF">RCZ16_05950</name>
</gene>
<dbReference type="SUPFAM" id="SSF48452">
    <property type="entry name" value="TPR-like"/>
    <property type="match status" value="1"/>
</dbReference>
<dbReference type="Gene3D" id="1.25.40.10">
    <property type="entry name" value="Tetratricopeptide repeat domain"/>
    <property type="match status" value="1"/>
</dbReference>
<evidence type="ECO:0000313" key="3">
    <source>
        <dbReference type="Proteomes" id="UP001208692"/>
    </source>
</evidence>
<reference evidence="2 3" key="1">
    <citation type="submission" date="2021-11" db="EMBL/GenBank/DDBJ databases">
        <title>Draft genome sequence of Capnocytophaga sp. strain KC07075 isolated from cat oral cavity.</title>
        <authorList>
            <person name="Suzuki M."/>
            <person name="Imaoka K."/>
            <person name="Kimura M."/>
            <person name="Morikawa S."/>
            <person name="Maeda K."/>
        </authorList>
    </citation>
    <scope>NUCLEOTIDE SEQUENCE [LARGE SCALE GENOMIC DNA]</scope>
    <source>
        <strain evidence="2 3">KC07079</strain>
    </source>
</reference>
<protein>
    <recommendedName>
        <fullName evidence="4">Tetratricopeptide repeat protein</fullName>
    </recommendedName>
</protein>
<evidence type="ECO:0000313" key="2">
    <source>
        <dbReference type="EMBL" id="GJM52277.1"/>
    </source>
</evidence>
<comment type="caution">
    <text evidence="2">The sequence shown here is derived from an EMBL/GenBank/DDBJ whole genome shotgun (WGS) entry which is preliminary data.</text>
</comment>
<keyword evidence="1" id="KW-0802">TPR repeat</keyword>
<name>A0ABQ4VLY1_9FLAO</name>
<evidence type="ECO:0008006" key="4">
    <source>
        <dbReference type="Google" id="ProtNLM"/>
    </source>
</evidence>
<organism evidence="2 3">
    <name type="scientific">Capnocytophaga catalasegens</name>
    <dbReference type="NCBI Taxonomy" id="1004260"/>
    <lineage>
        <taxon>Bacteria</taxon>
        <taxon>Pseudomonadati</taxon>
        <taxon>Bacteroidota</taxon>
        <taxon>Flavobacteriia</taxon>
        <taxon>Flavobacteriales</taxon>
        <taxon>Flavobacteriaceae</taxon>
        <taxon>Capnocytophaga</taxon>
    </lineage>
</organism>
<proteinExistence type="predicted"/>